<evidence type="ECO:0000256" key="10">
    <source>
        <dbReference type="ARBA" id="ARBA00022630"/>
    </source>
</evidence>
<evidence type="ECO:0000256" key="17">
    <source>
        <dbReference type="SAM" id="MobiDB-lite"/>
    </source>
</evidence>
<evidence type="ECO:0000313" key="21">
    <source>
        <dbReference type="EMBL" id="CAG8907061.1"/>
    </source>
</evidence>
<dbReference type="Pfam" id="PF05199">
    <property type="entry name" value="GMC_oxred_C"/>
    <property type="match status" value="1"/>
</dbReference>
<comment type="catalytic activity">
    <reaction evidence="13">
        <text>beta-D-glucose + O2 = D-glucono-1,5-lactone + H2O2</text>
        <dbReference type="Rhea" id="RHEA:11428"/>
        <dbReference type="ChEBI" id="CHEBI:15379"/>
        <dbReference type="ChEBI" id="CHEBI:15903"/>
        <dbReference type="ChEBI" id="CHEBI:16217"/>
        <dbReference type="ChEBI" id="CHEBI:16240"/>
        <dbReference type="EC" id="1.1.3.4"/>
    </reaction>
    <physiologicalReaction direction="left-to-right" evidence="13">
        <dbReference type="Rhea" id="RHEA:11429"/>
    </physiologicalReaction>
</comment>
<feature type="active site" description="Proton acceptor" evidence="15">
    <location>
        <position position="617"/>
    </location>
</feature>
<feature type="chain" id="PRO_5040718117" description="glucose oxidase" evidence="19">
    <location>
        <begin position="24"/>
        <end position="703"/>
    </location>
</feature>
<feature type="transmembrane region" description="Helical" evidence="18">
    <location>
        <begin position="679"/>
        <end position="702"/>
    </location>
</feature>
<keyword evidence="11 16" id="KW-0274">FAD</keyword>
<evidence type="ECO:0000256" key="14">
    <source>
        <dbReference type="ARBA" id="ARBA00049722"/>
    </source>
</evidence>
<evidence type="ECO:0000256" key="16">
    <source>
        <dbReference type="PIRSR" id="PIRSR000137-2"/>
    </source>
</evidence>
<comment type="subunit">
    <text evidence="6">Homodimer.</text>
</comment>
<keyword evidence="18" id="KW-0472">Membrane</keyword>
<evidence type="ECO:0000259" key="20">
    <source>
        <dbReference type="PROSITE" id="PS00624"/>
    </source>
</evidence>
<dbReference type="PANTHER" id="PTHR11552">
    <property type="entry name" value="GLUCOSE-METHANOL-CHOLINE GMC OXIDOREDUCTASE"/>
    <property type="match status" value="1"/>
</dbReference>
<evidence type="ECO:0000256" key="15">
    <source>
        <dbReference type="PIRSR" id="PIRSR000137-1"/>
    </source>
</evidence>
<evidence type="ECO:0000256" key="13">
    <source>
        <dbReference type="ARBA" id="ARBA00049435"/>
    </source>
</evidence>
<dbReference type="OrthoDB" id="269227at2759"/>
<keyword evidence="12" id="KW-0560">Oxidoreductase</keyword>
<dbReference type="PIRSF" id="PIRSF000137">
    <property type="entry name" value="Alcohol_oxidase"/>
    <property type="match status" value="1"/>
</dbReference>
<dbReference type="PROSITE" id="PS00624">
    <property type="entry name" value="GMC_OXRED_2"/>
    <property type="match status" value="1"/>
</dbReference>
<comment type="similarity">
    <text evidence="5">Belongs to the GMC oxidoreductase family.</text>
</comment>
<feature type="domain" description="Glucose-methanol-choline oxidoreductase N-terminal" evidence="20">
    <location>
        <begin position="332"/>
        <end position="346"/>
    </location>
</feature>
<dbReference type="Pfam" id="PF00732">
    <property type="entry name" value="GMC_oxred_N"/>
    <property type="match status" value="1"/>
</dbReference>
<dbReference type="InterPro" id="IPR000172">
    <property type="entry name" value="GMC_OxRdtase_N"/>
</dbReference>
<gene>
    <name evidence="21" type="ORF">PEGY_LOCUS8668</name>
</gene>
<keyword evidence="22" id="KW-1185">Reference proteome</keyword>
<dbReference type="PANTHER" id="PTHR11552:SF218">
    <property type="entry name" value="GLUCOSE-METHANOL-CHOLINE OXIDOREDUCTASE N-TERMINAL DOMAIN-CONTAINING PROTEIN"/>
    <property type="match status" value="1"/>
</dbReference>
<dbReference type="InterPro" id="IPR012132">
    <property type="entry name" value="GMC_OxRdtase"/>
</dbReference>
<feature type="active site" description="Proton donor" evidence="15">
    <location>
        <position position="574"/>
    </location>
</feature>
<dbReference type="EMBL" id="CAJVRC010000890">
    <property type="protein sequence ID" value="CAG8907061.1"/>
    <property type="molecule type" value="Genomic_DNA"/>
</dbReference>
<keyword evidence="19" id="KW-0732">Signal</keyword>
<dbReference type="AlphaFoldDB" id="A0A9W4KKZ2"/>
<evidence type="ECO:0000256" key="8">
    <source>
        <dbReference type="ARBA" id="ARBA00022512"/>
    </source>
</evidence>
<comment type="subcellular location">
    <subcellularLocation>
        <location evidence="3">Cytoplasm</location>
    </subcellularLocation>
    <subcellularLocation>
        <location evidence="2">Secreted</location>
        <location evidence="2">Cell wall</location>
    </subcellularLocation>
    <subcellularLocation>
        <location evidence="4">Secreted</location>
        <location evidence="4">Extracellular space</location>
        <location evidence="4">Extracellular matrix</location>
    </subcellularLocation>
</comment>
<dbReference type="Gene3D" id="3.50.50.60">
    <property type="entry name" value="FAD/NAD(P)-binding domain"/>
    <property type="match status" value="1"/>
</dbReference>
<feature type="region of interest" description="Disordered" evidence="17">
    <location>
        <begin position="647"/>
        <end position="675"/>
    </location>
</feature>
<dbReference type="Gene3D" id="4.10.450.10">
    <property type="entry name" value="Glucose Oxidase, domain 2"/>
    <property type="match status" value="1"/>
</dbReference>
<dbReference type="Proteomes" id="UP001154252">
    <property type="component" value="Unassembled WGS sequence"/>
</dbReference>
<dbReference type="GO" id="GO:0005737">
    <property type="term" value="C:cytoplasm"/>
    <property type="evidence" value="ECO:0007669"/>
    <property type="project" value="UniProtKB-SubCell"/>
</dbReference>
<protein>
    <recommendedName>
        <fullName evidence="14">glucose oxidase</fullName>
        <ecNumber evidence="14">1.1.3.4</ecNumber>
    </recommendedName>
</protein>
<dbReference type="SUPFAM" id="SSF54373">
    <property type="entry name" value="FAD-linked reductases, C-terminal domain"/>
    <property type="match status" value="1"/>
</dbReference>
<dbReference type="InterPro" id="IPR007867">
    <property type="entry name" value="GMC_OxRtase_C"/>
</dbReference>
<keyword evidence="10" id="KW-0285">Flavoprotein</keyword>
<evidence type="ECO:0000256" key="6">
    <source>
        <dbReference type="ARBA" id="ARBA00011738"/>
    </source>
</evidence>
<keyword evidence="7" id="KW-0963">Cytoplasm</keyword>
<reference evidence="21" key="1">
    <citation type="submission" date="2021-07" db="EMBL/GenBank/DDBJ databases">
        <authorList>
            <person name="Branca A.L. A."/>
        </authorList>
    </citation>
    <scope>NUCLEOTIDE SEQUENCE</scope>
</reference>
<keyword evidence="9" id="KW-0272">Extracellular matrix</keyword>
<feature type="binding site" evidence="16">
    <location>
        <position position="116"/>
    </location>
    <ligand>
        <name>FAD</name>
        <dbReference type="ChEBI" id="CHEBI:57692"/>
    </ligand>
</feature>
<dbReference type="Gene3D" id="3.30.560.10">
    <property type="entry name" value="Glucose Oxidase, domain 3"/>
    <property type="match status" value="1"/>
</dbReference>
<proteinExistence type="inferred from homology"/>
<evidence type="ECO:0000256" key="1">
    <source>
        <dbReference type="ARBA" id="ARBA00001974"/>
    </source>
</evidence>
<feature type="compositionally biased region" description="Low complexity" evidence="17">
    <location>
        <begin position="648"/>
        <end position="675"/>
    </location>
</feature>
<feature type="signal peptide" evidence="19">
    <location>
        <begin position="1"/>
        <end position="23"/>
    </location>
</feature>
<comment type="caution">
    <text evidence="21">The sequence shown here is derived from an EMBL/GenBank/DDBJ whole genome shotgun (WGS) entry which is preliminary data.</text>
</comment>
<sequence>MRPGLSATHIVGASLIASHLASALSPCTEIDDSYDFVIVGGGQAGLVLGGRLSEDKNHTVLVLESGGNGDEYRKRIDTPAYSYFDSLWTTPLNWDFYTVAQPNADDREINWPRGKVLGGLHKCHILKNKQQKINRYIGSSAINGLYMTRPGEDEVNAWKEMLGDMDGADNWSWDSFYAALKKSETFTPPTDDVVDEAGIVWNASHHGTDGPIHTTYPDYTFPEVGDWLTSLQSMGIDTSANMYGGENLGADVSTSCINPSNWTRSYSRSGYLDPLPDRGNYDVLANAHVTRLVFDNATSSDKKTASAVEYTTDSGSTKMTVKVKKEVILAGGTIGSPAVLLYSGVGPKDVLSEAGVGLVSELPGVGQHLQDHLSATVKWSTNVDTAGSIFYDGDKDKNNPKFLTYIDSAVAYVDAKTIYGSEVDEYKSKFLASIDQYVPKTTYDDGVVAGYKAICNTTASKIFNSPTGQIEILFMNSDANGDIGITAALQHPLSHGRIYINSSNPMDFPVIDPNYFDNPADSEILLAGIKLARQVGETSPMSKSLTNETSPGSIVQSDDDWVAWLRKEASTEFHPSSSCAMLPEEQGGVVDANLRVYGLANVRVADASIIPISLSTHLMSSTYGVAEQASDIIRQYYNLPSEPEPAFSGSSSTASSSAATAKKSGTAKSNGSPAGNGGAALSLVWISLVLVSVHAVVGFGLYI</sequence>
<keyword evidence="9" id="KW-0964">Secreted</keyword>
<evidence type="ECO:0000256" key="11">
    <source>
        <dbReference type="ARBA" id="ARBA00022827"/>
    </source>
</evidence>
<keyword evidence="18" id="KW-1133">Transmembrane helix</keyword>
<evidence type="ECO:0000256" key="4">
    <source>
        <dbReference type="ARBA" id="ARBA00004498"/>
    </source>
</evidence>
<evidence type="ECO:0000256" key="9">
    <source>
        <dbReference type="ARBA" id="ARBA00022530"/>
    </source>
</evidence>
<organism evidence="21 22">
    <name type="scientific">Penicillium egyptiacum</name>
    <dbReference type="NCBI Taxonomy" id="1303716"/>
    <lineage>
        <taxon>Eukaryota</taxon>
        <taxon>Fungi</taxon>
        <taxon>Dikarya</taxon>
        <taxon>Ascomycota</taxon>
        <taxon>Pezizomycotina</taxon>
        <taxon>Eurotiomycetes</taxon>
        <taxon>Eurotiomycetidae</taxon>
        <taxon>Eurotiales</taxon>
        <taxon>Aspergillaceae</taxon>
        <taxon>Penicillium</taxon>
    </lineage>
</organism>
<accession>A0A9W4KKZ2</accession>
<evidence type="ECO:0000256" key="19">
    <source>
        <dbReference type="SAM" id="SignalP"/>
    </source>
</evidence>
<dbReference type="GO" id="GO:0046562">
    <property type="term" value="F:beta-D-glucose oxidase activity"/>
    <property type="evidence" value="ECO:0007669"/>
    <property type="project" value="UniProtKB-EC"/>
</dbReference>
<dbReference type="GO" id="GO:0050660">
    <property type="term" value="F:flavin adenine dinucleotide binding"/>
    <property type="evidence" value="ECO:0007669"/>
    <property type="project" value="InterPro"/>
</dbReference>
<evidence type="ECO:0000256" key="2">
    <source>
        <dbReference type="ARBA" id="ARBA00004191"/>
    </source>
</evidence>
<evidence type="ECO:0000256" key="5">
    <source>
        <dbReference type="ARBA" id="ARBA00010790"/>
    </source>
</evidence>
<dbReference type="InterPro" id="IPR027424">
    <property type="entry name" value="Glucose_Oxidase_domain_2"/>
</dbReference>
<evidence type="ECO:0000256" key="12">
    <source>
        <dbReference type="ARBA" id="ARBA00023002"/>
    </source>
</evidence>
<dbReference type="InterPro" id="IPR036188">
    <property type="entry name" value="FAD/NAD-bd_sf"/>
</dbReference>
<name>A0A9W4KKZ2_9EURO</name>
<comment type="cofactor">
    <cofactor evidence="1 16">
        <name>FAD</name>
        <dbReference type="ChEBI" id="CHEBI:57692"/>
    </cofactor>
</comment>
<feature type="binding site" evidence="16">
    <location>
        <position position="289"/>
    </location>
    <ligand>
        <name>FAD</name>
        <dbReference type="ChEBI" id="CHEBI:57692"/>
    </ligand>
</feature>
<evidence type="ECO:0000313" key="22">
    <source>
        <dbReference type="Proteomes" id="UP001154252"/>
    </source>
</evidence>
<dbReference type="EC" id="1.1.3.4" evidence="14"/>
<dbReference type="SUPFAM" id="SSF51905">
    <property type="entry name" value="FAD/NAD(P)-binding domain"/>
    <property type="match status" value="1"/>
</dbReference>
<keyword evidence="8" id="KW-0134">Cell wall</keyword>
<keyword evidence="18" id="KW-0812">Transmembrane</keyword>
<evidence type="ECO:0000256" key="18">
    <source>
        <dbReference type="SAM" id="Phobius"/>
    </source>
</evidence>
<evidence type="ECO:0000256" key="3">
    <source>
        <dbReference type="ARBA" id="ARBA00004496"/>
    </source>
</evidence>
<evidence type="ECO:0000256" key="7">
    <source>
        <dbReference type="ARBA" id="ARBA00022490"/>
    </source>
</evidence>